<feature type="compositionally biased region" description="Polar residues" evidence="15">
    <location>
        <begin position="73"/>
        <end position="93"/>
    </location>
</feature>
<keyword evidence="7" id="KW-0479">Metal-binding</keyword>
<evidence type="ECO:0000313" key="19">
    <source>
        <dbReference type="Proteomes" id="UP000187209"/>
    </source>
</evidence>
<keyword evidence="12" id="KW-1133">Transmembrane helix</keyword>
<keyword evidence="6" id="KW-0812">Transmembrane</keyword>
<evidence type="ECO:0000256" key="7">
    <source>
        <dbReference type="ARBA" id="ARBA00022723"/>
    </source>
</evidence>
<dbReference type="InterPro" id="IPR044066">
    <property type="entry name" value="TRIAD_supradom"/>
</dbReference>
<feature type="domain" description="RING-type" evidence="16">
    <location>
        <begin position="295"/>
        <end position="343"/>
    </location>
</feature>
<dbReference type="PROSITE" id="PS51873">
    <property type="entry name" value="TRIAD"/>
    <property type="match status" value="1"/>
</dbReference>
<dbReference type="GO" id="GO:0008270">
    <property type="term" value="F:zinc ion binding"/>
    <property type="evidence" value="ECO:0007669"/>
    <property type="project" value="UniProtKB-KW"/>
</dbReference>
<comment type="caution">
    <text evidence="18">The sequence shown here is derived from an EMBL/GenBank/DDBJ whole genome shotgun (WGS) entry which is preliminary data.</text>
</comment>
<evidence type="ECO:0000256" key="6">
    <source>
        <dbReference type="ARBA" id="ARBA00022692"/>
    </source>
</evidence>
<evidence type="ECO:0000256" key="11">
    <source>
        <dbReference type="ARBA" id="ARBA00022833"/>
    </source>
</evidence>
<dbReference type="PROSITE" id="PS50089">
    <property type="entry name" value="ZF_RING_2"/>
    <property type="match status" value="1"/>
</dbReference>
<dbReference type="GO" id="GO:0097039">
    <property type="term" value="P:protein linear polyubiquitination"/>
    <property type="evidence" value="ECO:0007669"/>
    <property type="project" value="TreeGrafter"/>
</dbReference>
<evidence type="ECO:0000256" key="9">
    <source>
        <dbReference type="ARBA" id="ARBA00022771"/>
    </source>
</evidence>
<evidence type="ECO:0000256" key="1">
    <source>
        <dbReference type="ARBA" id="ARBA00001798"/>
    </source>
</evidence>
<keyword evidence="8" id="KW-0677">Repeat</keyword>
<evidence type="ECO:0000256" key="4">
    <source>
        <dbReference type="ARBA" id="ARBA00012251"/>
    </source>
</evidence>
<evidence type="ECO:0000256" key="10">
    <source>
        <dbReference type="ARBA" id="ARBA00022786"/>
    </source>
</evidence>
<dbReference type="PANTHER" id="PTHR22770">
    <property type="entry name" value="UBIQUITIN CONJUGATING ENZYME 7 INTERACTING PROTEIN-RELATED"/>
    <property type="match status" value="1"/>
</dbReference>
<comment type="pathway">
    <text evidence="3">Protein modification; protein ubiquitination.</text>
</comment>
<protein>
    <recommendedName>
        <fullName evidence="4">RBR-type E3 ubiquitin transferase</fullName>
        <ecNumber evidence="4">2.3.2.31</ecNumber>
    </recommendedName>
</protein>
<evidence type="ECO:0000259" key="17">
    <source>
        <dbReference type="PROSITE" id="PS51873"/>
    </source>
</evidence>
<dbReference type="PANTHER" id="PTHR22770:SF13">
    <property type="entry name" value="RING-TYPE DOMAIN-CONTAINING PROTEIN"/>
    <property type="match status" value="1"/>
</dbReference>
<comment type="catalytic activity">
    <reaction evidence="1">
        <text>[E2 ubiquitin-conjugating enzyme]-S-ubiquitinyl-L-cysteine + [acceptor protein]-L-lysine = [E2 ubiquitin-conjugating enzyme]-L-cysteine + [acceptor protein]-N(6)-ubiquitinyl-L-lysine.</text>
        <dbReference type="EC" id="2.3.2.31"/>
    </reaction>
</comment>
<evidence type="ECO:0000256" key="2">
    <source>
        <dbReference type="ARBA" id="ARBA00004167"/>
    </source>
</evidence>
<evidence type="ECO:0000256" key="15">
    <source>
        <dbReference type="SAM" id="MobiDB-lite"/>
    </source>
</evidence>
<dbReference type="InterPro" id="IPR051628">
    <property type="entry name" value="LUBAC_E3_Ligases"/>
</dbReference>
<dbReference type="Gene3D" id="3.30.40.10">
    <property type="entry name" value="Zinc/RING finger domain, C3HC4 (zinc finger)"/>
    <property type="match status" value="1"/>
</dbReference>
<evidence type="ECO:0000256" key="13">
    <source>
        <dbReference type="ARBA" id="ARBA00023136"/>
    </source>
</evidence>
<dbReference type="GO" id="GO:0000151">
    <property type="term" value="C:ubiquitin ligase complex"/>
    <property type="evidence" value="ECO:0007669"/>
    <property type="project" value="TreeGrafter"/>
</dbReference>
<dbReference type="GO" id="GO:0061630">
    <property type="term" value="F:ubiquitin protein ligase activity"/>
    <property type="evidence" value="ECO:0007669"/>
    <property type="project" value="UniProtKB-EC"/>
</dbReference>
<dbReference type="Pfam" id="PF00097">
    <property type="entry name" value="zf-C3HC4"/>
    <property type="match status" value="1"/>
</dbReference>
<evidence type="ECO:0000259" key="16">
    <source>
        <dbReference type="PROSITE" id="PS50089"/>
    </source>
</evidence>
<feature type="domain" description="RING-type" evidence="17">
    <location>
        <begin position="291"/>
        <end position="434"/>
    </location>
</feature>
<keyword evidence="13" id="KW-0472">Membrane</keyword>
<dbReference type="PROSITE" id="PS00518">
    <property type="entry name" value="ZF_RING_1"/>
    <property type="match status" value="1"/>
</dbReference>
<dbReference type="SUPFAM" id="SSF57850">
    <property type="entry name" value="RING/U-box"/>
    <property type="match status" value="3"/>
</dbReference>
<evidence type="ECO:0000256" key="8">
    <source>
        <dbReference type="ARBA" id="ARBA00022737"/>
    </source>
</evidence>
<dbReference type="GO" id="GO:0031090">
    <property type="term" value="C:organelle membrane"/>
    <property type="evidence" value="ECO:0007669"/>
    <property type="project" value="UniProtKB-ARBA"/>
</dbReference>
<dbReference type="EMBL" id="MPUH01000495">
    <property type="protein sequence ID" value="OMJ78951.1"/>
    <property type="molecule type" value="Genomic_DNA"/>
</dbReference>
<reference evidence="18 19" key="1">
    <citation type="submission" date="2016-11" db="EMBL/GenBank/DDBJ databases">
        <title>The macronuclear genome of Stentor coeruleus: a giant cell with tiny introns.</title>
        <authorList>
            <person name="Slabodnick M."/>
            <person name="Ruby J.G."/>
            <person name="Reiff S.B."/>
            <person name="Swart E.C."/>
            <person name="Gosai S."/>
            <person name="Prabakaran S."/>
            <person name="Witkowska E."/>
            <person name="Larue G.E."/>
            <person name="Fisher S."/>
            <person name="Freeman R.M."/>
            <person name="Gunawardena J."/>
            <person name="Chu W."/>
            <person name="Stover N.A."/>
            <person name="Gregory B.D."/>
            <person name="Nowacki M."/>
            <person name="Derisi J."/>
            <person name="Roy S.W."/>
            <person name="Marshall W.F."/>
            <person name="Sood P."/>
        </authorList>
    </citation>
    <scope>NUCLEOTIDE SEQUENCE [LARGE SCALE GENOMIC DNA]</scope>
    <source>
        <strain evidence="18">WM001</strain>
    </source>
</reference>
<feature type="region of interest" description="Disordered" evidence="15">
    <location>
        <begin position="63"/>
        <end position="93"/>
    </location>
</feature>
<dbReference type="InterPro" id="IPR018957">
    <property type="entry name" value="Znf_C3HC4_RING-type"/>
</dbReference>
<keyword evidence="11" id="KW-0862">Zinc</keyword>
<gene>
    <name evidence="18" type="ORF">SteCoe_21123</name>
</gene>
<dbReference type="GO" id="GO:0043161">
    <property type="term" value="P:proteasome-mediated ubiquitin-dependent protein catabolic process"/>
    <property type="evidence" value="ECO:0007669"/>
    <property type="project" value="TreeGrafter"/>
</dbReference>
<dbReference type="FunFam" id="3.30.40.10:FF:000051">
    <property type="entry name" value="RBR-type E3 ubiquitin transferase"/>
    <property type="match status" value="1"/>
</dbReference>
<dbReference type="GO" id="GO:0005737">
    <property type="term" value="C:cytoplasm"/>
    <property type="evidence" value="ECO:0007669"/>
    <property type="project" value="UniProtKB-ARBA"/>
</dbReference>
<proteinExistence type="predicted"/>
<comment type="subcellular location">
    <subcellularLocation>
        <location evidence="2">Membrane</location>
        <topology evidence="2">Single-pass membrane protein</topology>
    </subcellularLocation>
</comment>
<organism evidence="18 19">
    <name type="scientific">Stentor coeruleus</name>
    <dbReference type="NCBI Taxonomy" id="5963"/>
    <lineage>
        <taxon>Eukaryota</taxon>
        <taxon>Sar</taxon>
        <taxon>Alveolata</taxon>
        <taxon>Ciliophora</taxon>
        <taxon>Postciliodesmatophora</taxon>
        <taxon>Heterotrichea</taxon>
        <taxon>Heterotrichida</taxon>
        <taxon>Stentoridae</taxon>
        <taxon>Stentor</taxon>
    </lineage>
</organism>
<keyword evidence="5" id="KW-0808">Transferase</keyword>
<dbReference type="InterPro" id="IPR001841">
    <property type="entry name" value="Znf_RING"/>
</dbReference>
<dbReference type="SMART" id="SM00184">
    <property type="entry name" value="RING"/>
    <property type="match status" value="2"/>
</dbReference>
<keyword evidence="9 14" id="KW-0863">Zinc-finger</keyword>
<sequence length="434" mass="50846">MFCKLQQDEAVRKNRLDQYIRSFEREVNRVPQNIKLIQEFLQSIIYFKSQDFIRIEQKDLPDKNQDRSINPFLKSNPSSITGQTQDFSELSTQNSQELRKKPLENFNNQVLVEEKQVEEPRIPLNNQGNFVRTSVYQKNSTNEINLYKRPGPSDHSQPKNFQKPLEKNLSFIGQDPKSQKILKTSDFIEETTVNQDIRLKDQKNLHVEDTRKCFKCYDDGVTYECSHKLCRGCLKKEYFRISKGSFMGRMRCTECNIEIDVNKYIGAQIKKQKIESIEKLKRQFLIDATASYFECPMCKEQILVSESITLSCDHRFCEPCTKDYLTEKIKSNNIKKIVCPKCSKGIDNDVIKVNVDKTTFDIYCTLQNIGYHSQDDDMHIKECYKCGQFLEIPKKSTNFMCPGCKIEYCTQCNSIHEEKSCKDFQKKQSTKGRF</sequence>
<dbReference type="AlphaFoldDB" id="A0A1R2BQB3"/>
<evidence type="ECO:0000313" key="18">
    <source>
        <dbReference type="EMBL" id="OMJ78951.1"/>
    </source>
</evidence>
<dbReference type="InterPro" id="IPR017907">
    <property type="entry name" value="Znf_RING_CS"/>
</dbReference>
<evidence type="ECO:0000256" key="14">
    <source>
        <dbReference type="PROSITE-ProRule" id="PRU00175"/>
    </source>
</evidence>
<dbReference type="EC" id="2.3.2.31" evidence="4"/>
<accession>A0A1R2BQB3</accession>
<dbReference type="Proteomes" id="UP000187209">
    <property type="component" value="Unassembled WGS sequence"/>
</dbReference>
<name>A0A1R2BQB3_9CILI</name>
<evidence type="ECO:0000256" key="5">
    <source>
        <dbReference type="ARBA" id="ARBA00022679"/>
    </source>
</evidence>
<keyword evidence="10" id="KW-0833">Ubl conjugation pathway</keyword>
<dbReference type="InterPro" id="IPR013083">
    <property type="entry name" value="Znf_RING/FYVE/PHD"/>
</dbReference>
<evidence type="ECO:0000256" key="3">
    <source>
        <dbReference type="ARBA" id="ARBA00004906"/>
    </source>
</evidence>
<keyword evidence="19" id="KW-1185">Reference proteome</keyword>
<dbReference type="GO" id="GO:0043130">
    <property type="term" value="F:ubiquitin binding"/>
    <property type="evidence" value="ECO:0007669"/>
    <property type="project" value="TreeGrafter"/>
</dbReference>
<evidence type="ECO:0000256" key="12">
    <source>
        <dbReference type="ARBA" id="ARBA00022989"/>
    </source>
</evidence>